<keyword evidence="1" id="KW-0812">Transmembrane</keyword>
<feature type="transmembrane region" description="Helical" evidence="1">
    <location>
        <begin position="169"/>
        <end position="187"/>
    </location>
</feature>
<gene>
    <name evidence="2" type="ORF">UV73_C0003G0048</name>
</gene>
<dbReference type="EMBL" id="LCFP01000003">
    <property type="protein sequence ID" value="KKS98106.1"/>
    <property type="molecule type" value="Genomic_DNA"/>
</dbReference>
<keyword evidence="1" id="KW-1133">Transmembrane helix</keyword>
<evidence type="ECO:0008006" key="4">
    <source>
        <dbReference type="Google" id="ProtNLM"/>
    </source>
</evidence>
<proteinExistence type="predicted"/>
<dbReference type="STRING" id="1618443.UV73_C0003G0048"/>
<feature type="transmembrane region" description="Helical" evidence="1">
    <location>
        <begin position="193"/>
        <end position="216"/>
    </location>
</feature>
<name>A0A0G1FSY1_9BACT</name>
<accession>A0A0G1FSY1</accession>
<evidence type="ECO:0000256" key="1">
    <source>
        <dbReference type="SAM" id="Phobius"/>
    </source>
</evidence>
<feature type="transmembrane region" description="Helical" evidence="1">
    <location>
        <begin position="134"/>
        <end position="157"/>
    </location>
</feature>
<reference evidence="2 3" key="1">
    <citation type="journal article" date="2015" name="Nature">
        <title>rRNA introns, odd ribosomes, and small enigmatic genomes across a large radiation of phyla.</title>
        <authorList>
            <person name="Brown C.T."/>
            <person name="Hug L.A."/>
            <person name="Thomas B.C."/>
            <person name="Sharon I."/>
            <person name="Castelle C.J."/>
            <person name="Singh A."/>
            <person name="Wilkins M.J."/>
            <person name="Williams K.H."/>
            <person name="Banfield J.F."/>
        </authorList>
    </citation>
    <scope>NUCLEOTIDE SEQUENCE [LARGE SCALE GENOMIC DNA]</scope>
</reference>
<feature type="transmembrane region" description="Helical" evidence="1">
    <location>
        <begin position="95"/>
        <end position="128"/>
    </location>
</feature>
<evidence type="ECO:0000313" key="2">
    <source>
        <dbReference type="EMBL" id="KKS98106.1"/>
    </source>
</evidence>
<feature type="transmembrane region" description="Helical" evidence="1">
    <location>
        <begin position="228"/>
        <end position="250"/>
    </location>
</feature>
<dbReference type="AlphaFoldDB" id="A0A0G1FSY1"/>
<comment type="caution">
    <text evidence="2">The sequence shown here is derived from an EMBL/GenBank/DDBJ whole genome shotgun (WGS) entry which is preliminary data.</text>
</comment>
<feature type="transmembrane region" description="Helical" evidence="1">
    <location>
        <begin position="66"/>
        <end position="88"/>
    </location>
</feature>
<keyword evidence="1" id="KW-0472">Membrane</keyword>
<sequence>MAVRLTMMLFPFAVGWDIKAFLWAGGQINKGLDLYWGLGTREYFAFLPTFGMITAALLKLNFLPAFISIKLAAVFFDSLMALLIATACRDIKKGIVYALSPVSLICAVSGQFDAIPLFFAVTALYLASRKSLSLGSLMLGTAIAFKPWPVIFAPLMLLRVKAWRPRIKFLTIMALMPLAVIVSYKILIPDADLATMVGSIVLYESAFGWWGPSVLFKYLALLSGHRKILTLPVFLSKLLSLAILIRIYAVYKYKNIFWSAQLVIFILYIFSFGLSIHYFVWILPFLLVNKNKLVPEFFLATGIFTVLNAAYIFDYRYLPPALPVWLKDTAAVFLWGFMVLWGLKNYRIQKLLNSIITFRAF</sequence>
<evidence type="ECO:0000313" key="3">
    <source>
        <dbReference type="Proteomes" id="UP000034894"/>
    </source>
</evidence>
<protein>
    <recommendedName>
        <fullName evidence="4">DUF2029 domain-containing protein</fullName>
    </recommendedName>
</protein>
<dbReference type="Proteomes" id="UP000034894">
    <property type="component" value="Unassembled WGS sequence"/>
</dbReference>
<feature type="transmembrane region" description="Helical" evidence="1">
    <location>
        <begin position="256"/>
        <end position="281"/>
    </location>
</feature>
<feature type="transmembrane region" description="Helical" evidence="1">
    <location>
        <begin position="293"/>
        <end position="313"/>
    </location>
</feature>
<feature type="transmembrane region" description="Helical" evidence="1">
    <location>
        <begin position="325"/>
        <end position="343"/>
    </location>
</feature>
<organism evidence="2 3">
    <name type="scientific">Candidatus Gottesmanbacteria bacterium GW2011_GWA2_43_14</name>
    <dbReference type="NCBI Taxonomy" id="1618443"/>
    <lineage>
        <taxon>Bacteria</taxon>
        <taxon>Candidatus Gottesmaniibacteriota</taxon>
    </lineage>
</organism>